<protein>
    <recommendedName>
        <fullName evidence="4">Transmembrane protein</fullName>
    </recommendedName>
</protein>
<gene>
    <name evidence="2" type="ORF">Pla100_43060</name>
</gene>
<feature type="region of interest" description="Disordered" evidence="1">
    <location>
        <begin position="435"/>
        <end position="458"/>
    </location>
</feature>
<sequence>MRANSRRIQSSLGKLHRLGFLAVGGTTILASSLLMARDAASEDAQNLGPRTNPFAVPTRDVITSPPHSWGPVATASLQTPTANIVDRSARQSSFVGPDWSQYERVSVQQPSQSLVSDSVATMAMPTQPYRLPVTESLRSELNTPPNNGRAVTGRANAQLVSAAKKRSQFLAQQPPAPQAGSSVYLATQTAQSELEIAAKLFQTAQLDYDYRAYASAETSAWESLEKSALAIDLAASMNPRLADSSAPTAIQRLHRGKRAIMEASDFVGPFAQNDAVSISRLARSHETPVVRETLPPLRAAYSLSNQGEPSTGSSDRLPTVSEAIDRYLDYARSQFAELAAQSLLAAQTMDLVAAIRLGRNDLSQLPGPTAICLRRAAVQGQSGNADLAAKLGHHLADIGLVDEARWALGHSLSIQPNSANSARLAHLKSISARPEKRDYGQSIMASTRSQTPPDSTRRVPDVIALSPTQFAAISTSVLPGMKPSQSNESILPVGSNQVSLNRDSMNNATPESARSETVPRTSIMHNLVASFRRTLPAAADSTNVTQSEPTELGSPNSGFAITPSRYNGPPVIPAATVSPAARVSTTRMPSPKRWW</sequence>
<dbReference type="AlphaFoldDB" id="A0A5C6A0Z6"/>
<dbReference type="EMBL" id="SJPM01000010">
    <property type="protein sequence ID" value="TWT92990.1"/>
    <property type="molecule type" value="Genomic_DNA"/>
</dbReference>
<reference evidence="2 3" key="1">
    <citation type="submission" date="2019-02" db="EMBL/GenBank/DDBJ databases">
        <title>Deep-cultivation of Planctomycetes and their phenomic and genomic characterization uncovers novel biology.</title>
        <authorList>
            <person name="Wiegand S."/>
            <person name="Jogler M."/>
            <person name="Boedeker C."/>
            <person name="Pinto D."/>
            <person name="Vollmers J."/>
            <person name="Rivas-Marin E."/>
            <person name="Kohn T."/>
            <person name="Peeters S.H."/>
            <person name="Heuer A."/>
            <person name="Rast P."/>
            <person name="Oberbeckmann S."/>
            <person name="Bunk B."/>
            <person name="Jeske O."/>
            <person name="Meyerdierks A."/>
            <person name="Storesund J.E."/>
            <person name="Kallscheuer N."/>
            <person name="Luecker S."/>
            <person name="Lage O.M."/>
            <person name="Pohl T."/>
            <person name="Merkel B.J."/>
            <person name="Hornburger P."/>
            <person name="Mueller R.-W."/>
            <person name="Bruemmer F."/>
            <person name="Labrenz M."/>
            <person name="Spormann A.M."/>
            <person name="Op Den Camp H."/>
            <person name="Overmann J."/>
            <person name="Amann R."/>
            <person name="Jetten M.S.M."/>
            <person name="Mascher T."/>
            <person name="Medema M.H."/>
            <person name="Devos D.P."/>
            <person name="Kaster A.-K."/>
            <person name="Ovreas L."/>
            <person name="Rohde M."/>
            <person name="Galperin M.Y."/>
            <person name="Jogler C."/>
        </authorList>
    </citation>
    <scope>NUCLEOTIDE SEQUENCE [LARGE SCALE GENOMIC DNA]</scope>
    <source>
        <strain evidence="2 3">Pla100</strain>
    </source>
</reference>
<accession>A0A5C6A0Z6</accession>
<proteinExistence type="predicted"/>
<organism evidence="2 3">
    <name type="scientific">Neorhodopirellula pilleata</name>
    <dbReference type="NCBI Taxonomy" id="2714738"/>
    <lineage>
        <taxon>Bacteria</taxon>
        <taxon>Pseudomonadati</taxon>
        <taxon>Planctomycetota</taxon>
        <taxon>Planctomycetia</taxon>
        <taxon>Pirellulales</taxon>
        <taxon>Pirellulaceae</taxon>
        <taxon>Neorhodopirellula</taxon>
    </lineage>
</organism>
<keyword evidence="3" id="KW-1185">Reference proteome</keyword>
<name>A0A5C6A0Z6_9BACT</name>
<feature type="compositionally biased region" description="Polar residues" evidence="1">
    <location>
        <begin position="443"/>
        <end position="454"/>
    </location>
</feature>
<evidence type="ECO:0000313" key="3">
    <source>
        <dbReference type="Proteomes" id="UP000316213"/>
    </source>
</evidence>
<evidence type="ECO:0008006" key="4">
    <source>
        <dbReference type="Google" id="ProtNLM"/>
    </source>
</evidence>
<evidence type="ECO:0000313" key="2">
    <source>
        <dbReference type="EMBL" id="TWT92990.1"/>
    </source>
</evidence>
<dbReference type="Proteomes" id="UP000316213">
    <property type="component" value="Unassembled WGS sequence"/>
</dbReference>
<comment type="caution">
    <text evidence="2">The sequence shown here is derived from an EMBL/GenBank/DDBJ whole genome shotgun (WGS) entry which is preliminary data.</text>
</comment>
<evidence type="ECO:0000256" key="1">
    <source>
        <dbReference type="SAM" id="MobiDB-lite"/>
    </source>
</evidence>